<dbReference type="PANTHER" id="PTHR13847:SF289">
    <property type="entry name" value="GLYCINE OXIDASE"/>
    <property type="match status" value="1"/>
</dbReference>
<dbReference type="Gene3D" id="3.30.9.10">
    <property type="entry name" value="D-Amino Acid Oxidase, subunit A, domain 2"/>
    <property type="match status" value="1"/>
</dbReference>
<dbReference type="EMBL" id="UGYO01000002">
    <property type="protein sequence ID" value="SUJ02393.1"/>
    <property type="molecule type" value="Genomic_DNA"/>
</dbReference>
<evidence type="ECO:0000256" key="1">
    <source>
        <dbReference type="ARBA" id="ARBA00023002"/>
    </source>
</evidence>
<name>A0A380BJR7_9GAMM</name>
<evidence type="ECO:0000259" key="2">
    <source>
        <dbReference type="Pfam" id="PF01266"/>
    </source>
</evidence>
<evidence type="ECO:0000313" key="4">
    <source>
        <dbReference type="Proteomes" id="UP000254069"/>
    </source>
</evidence>
<dbReference type="SUPFAM" id="SSF51905">
    <property type="entry name" value="FAD/NAD(P)-binding domain"/>
    <property type="match status" value="1"/>
</dbReference>
<dbReference type="SUPFAM" id="SSF54373">
    <property type="entry name" value="FAD-linked reductases, C-terminal domain"/>
    <property type="match status" value="1"/>
</dbReference>
<dbReference type="AlphaFoldDB" id="A0A380BJR7"/>
<dbReference type="Proteomes" id="UP000254069">
    <property type="component" value="Unassembled WGS sequence"/>
</dbReference>
<organism evidence="3 4">
    <name type="scientific">Shewanella algae</name>
    <dbReference type="NCBI Taxonomy" id="38313"/>
    <lineage>
        <taxon>Bacteria</taxon>
        <taxon>Pseudomonadati</taxon>
        <taxon>Pseudomonadota</taxon>
        <taxon>Gammaproteobacteria</taxon>
        <taxon>Alteromonadales</taxon>
        <taxon>Shewanellaceae</taxon>
        <taxon>Shewanella</taxon>
    </lineage>
</organism>
<dbReference type="PANTHER" id="PTHR13847">
    <property type="entry name" value="SARCOSINE DEHYDROGENASE-RELATED"/>
    <property type="match status" value="1"/>
</dbReference>
<keyword evidence="4" id="KW-1185">Reference proteome</keyword>
<dbReference type="Pfam" id="PF01266">
    <property type="entry name" value="DAO"/>
    <property type="match status" value="1"/>
</dbReference>
<accession>A0A380BJR7</accession>
<evidence type="ECO:0000313" key="3">
    <source>
        <dbReference type="EMBL" id="SUJ02393.1"/>
    </source>
</evidence>
<feature type="domain" description="FAD dependent oxidoreductase" evidence="2">
    <location>
        <begin position="16"/>
        <end position="404"/>
    </location>
</feature>
<dbReference type="GO" id="GO:0005737">
    <property type="term" value="C:cytoplasm"/>
    <property type="evidence" value="ECO:0007669"/>
    <property type="project" value="TreeGrafter"/>
</dbReference>
<dbReference type="Gene3D" id="3.50.50.60">
    <property type="entry name" value="FAD/NAD(P)-binding domain"/>
    <property type="match status" value="2"/>
</dbReference>
<dbReference type="InterPro" id="IPR036188">
    <property type="entry name" value="FAD/NAD-bd_sf"/>
</dbReference>
<dbReference type="InterPro" id="IPR006076">
    <property type="entry name" value="FAD-dep_OxRdtase"/>
</dbReference>
<reference evidence="3 4" key="1">
    <citation type="submission" date="2018-06" db="EMBL/GenBank/DDBJ databases">
        <authorList>
            <consortium name="Pathogen Informatics"/>
            <person name="Doyle S."/>
        </authorList>
    </citation>
    <scope>NUCLEOTIDE SEQUENCE [LARGE SCALE GENOMIC DNA]</scope>
    <source>
        <strain evidence="3 4">NCTC10738</strain>
    </source>
</reference>
<proteinExistence type="predicted"/>
<gene>
    <name evidence="3" type="primary">thiO</name>
    <name evidence="3" type="ORF">NCTC10738_03485</name>
</gene>
<protein>
    <submittedName>
        <fullName evidence="3">Glycine oxidase</fullName>
        <ecNumber evidence="3">1.4.3.19</ecNumber>
    </submittedName>
</protein>
<sequence>MNSKQDGTVSSKGELTVLGGGIVGLCCAIAAQKQGFKVSLLDKDEPGRGASFGNAGHFATEQMFPLASFSLVPRLPGMLLDPQGPFRIRPGYFFKALPWFCRFMANMLPAKRRKNGAAIAALNREAIGAMRRLLAQAEASELMCENGSLLLFERDEKAARQEFEAYTKASVAVKLLSGDEVRRLEPSLSGNIKAALFFTEVAHTPSPFELCKHLELHFKALGGQVLRAEIDKLQPDKQGVRLGDSQGQSWHCDRLLLCCGAWSKPLAQQLGHEVPLDTERGYHLMMPQVSGLSRPVASFERKFIITPMRGGTRLAGTVEFGGLEAPMDPSRADCLLPHAQALLPKVFSSASAEQGERWMGFRPSLPDSLPILGASLKQKGVWFAFGHQHLGLTWAAITAELLASEFDGDEPALSLHPYRIDRF</sequence>
<dbReference type="GO" id="GO:0043799">
    <property type="term" value="F:glycine oxidase activity"/>
    <property type="evidence" value="ECO:0007669"/>
    <property type="project" value="UniProtKB-EC"/>
</dbReference>
<dbReference type="EC" id="1.4.3.19" evidence="3"/>
<dbReference type="RefSeq" id="WP_115390222.1">
    <property type="nucleotide sequence ID" value="NZ_AP024612.1"/>
</dbReference>
<keyword evidence="1 3" id="KW-0560">Oxidoreductase</keyword>